<protein>
    <recommendedName>
        <fullName evidence="3">F-box domain-containing protein</fullName>
    </recommendedName>
</protein>
<accession>A0A9P5CHU5</accession>
<evidence type="ECO:0008006" key="3">
    <source>
        <dbReference type="Google" id="ProtNLM"/>
    </source>
</evidence>
<sequence length="393" mass="46533">LLESLCSNWWLMIEVTKHLSVEDIVKLYSVSRTFHNLVNSRFQSAIAAWAQHKSPSGWNVFYWKCYSKYTILDPEGKTWEKDSSLIASIPRPPWARPEKTKATQCEVRRVPGFKYLSMLVERETRTRDILACLARAGHRLPRTMHITLKKMWMLMDMATNALRRAFIHNTELWTERDLYNAQMFYVKLQMRFNEPIFGPGSRALVDTFLGARQGFTPLWQLLRRKKYTQPEEVIQQRLRYFVKPDVIQHYLVLGEAFFGVHPSDLGEEHREGWGAGYLHLMRPDELVVEECVRRQLDMKRHLIHMVFWGHVDWRRRRNLVPTEEEMYMSDDEMPPLPKSGKYSHTGIYGRCGNVPFDYDNWQPKHAMKARWATLTREEKLAVVQDDNDEELRA</sequence>
<dbReference type="EMBL" id="MU032353">
    <property type="protein sequence ID" value="KAF3760143.1"/>
    <property type="molecule type" value="Genomic_DNA"/>
</dbReference>
<organism evidence="1 2">
    <name type="scientific">Cryphonectria parasitica (strain ATCC 38755 / EP155)</name>
    <dbReference type="NCBI Taxonomy" id="660469"/>
    <lineage>
        <taxon>Eukaryota</taxon>
        <taxon>Fungi</taxon>
        <taxon>Dikarya</taxon>
        <taxon>Ascomycota</taxon>
        <taxon>Pezizomycotina</taxon>
        <taxon>Sordariomycetes</taxon>
        <taxon>Sordariomycetidae</taxon>
        <taxon>Diaporthales</taxon>
        <taxon>Cryphonectriaceae</taxon>
        <taxon>Cryphonectria-Endothia species complex</taxon>
        <taxon>Cryphonectria</taxon>
    </lineage>
</organism>
<dbReference type="GeneID" id="63833201"/>
<name>A0A9P5CHU5_CRYP1</name>
<keyword evidence="2" id="KW-1185">Reference proteome</keyword>
<proteinExistence type="predicted"/>
<comment type="caution">
    <text evidence="1">The sequence shown here is derived from an EMBL/GenBank/DDBJ whole genome shotgun (WGS) entry which is preliminary data.</text>
</comment>
<gene>
    <name evidence="1" type="ORF">M406DRAFT_238095</name>
</gene>
<feature type="non-terminal residue" evidence="1">
    <location>
        <position position="393"/>
    </location>
</feature>
<evidence type="ECO:0000313" key="1">
    <source>
        <dbReference type="EMBL" id="KAF3760143.1"/>
    </source>
</evidence>
<dbReference type="AlphaFoldDB" id="A0A9P5CHU5"/>
<evidence type="ECO:0000313" key="2">
    <source>
        <dbReference type="Proteomes" id="UP000803844"/>
    </source>
</evidence>
<dbReference type="OrthoDB" id="4966at2759"/>
<reference evidence="1" key="1">
    <citation type="journal article" date="2020" name="Phytopathology">
        <title>Genome sequence of the chestnut blight fungus Cryphonectria parasitica EP155: A fundamental resource for an archetypical invasive plant pathogen.</title>
        <authorList>
            <person name="Crouch J.A."/>
            <person name="Dawe A."/>
            <person name="Aerts A."/>
            <person name="Barry K."/>
            <person name="Churchill A.C.L."/>
            <person name="Grimwood J."/>
            <person name="Hillman B."/>
            <person name="Milgroom M.G."/>
            <person name="Pangilinan J."/>
            <person name="Smith M."/>
            <person name="Salamov A."/>
            <person name="Schmutz J."/>
            <person name="Yadav J."/>
            <person name="Grigoriev I.V."/>
            <person name="Nuss D."/>
        </authorList>
    </citation>
    <scope>NUCLEOTIDE SEQUENCE</scope>
    <source>
        <strain evidence="1">EP155</strain>
    </source>
</reference>
<feature type="non-terminal residue" evidence="1">
    <location>
        <position position="1"/>
    </location>
</feature>
<dbReference type="RefSeq" id="XP_040771122.1">
    <property type="nucleotide sequence ID" value="XM_040916072.1"/>
</dbReference>
<dbReference type="Proteomes" id="UP000803844">
    <property type="component" value="Unassembled WGS sequence"/>
</dbReference>